<evidence type="ECO:0000313" key="11">
    <source>
        <dbReference type="Proteomes" id="UP001596456"/>
    </source>
</evidence>
<proteinExistence type="inferred from homology"/>
<dbReference type="InterPro" id="IPR037069">
    <property type="entry name" value="AcylCoA_DH/ox_N_sf"/>
</dbReference>
<dbReference type="Pfam" id="PF02770">
    <property type="entry name" value="Acyl-CoA_dh_M"/>
    <property type="match status" value="1"/>
</dbReference>
<dbReference type="EMBL" id="JBHTCM010000005">
    <property type="protein sequence ID" value="MFC7332453.1"/>
    <property type="molecule type" value="Genomic_DNA"/>
</dbReference>
<accession>A0ABW2KSQ4</accession>
<dbReference type="Pfam" id="PF02771">
    <property type="entry name" value="Acyl-CoA_dh_N"/>
    <property type="match status" value="1"/>
</dbReference>
<feature type="domain" description="Acyl-CoA oxidase/dehydrogenase middle" evidence="8">
    <location>
        <begin position="127"/>
        <end position="205"/>
    </location>
</feature>
<dbReference type="Gene3D" id="1.20.140.10">
    <property type="entry name" value="Butyryl-CoA Dehydrogenase, subunit A, domain 3"/>
    <property type="match status" value="1"/>
</dbReference>
<dbReference type="InterPro" id="IPR052161">
    <property type="entry name" value="Mycobact_Acyl-CoA_DH"/>
</dbReference>
<reference evidence="11" key="1">
    <citation type="journal article" date="2019" name="Int. J. Syst. Evol. Microbiol.">
        <title>The Global Catalogue of Microorganisms (GCM) 10K type strain sequencing project: providing services to taxonomists for standard genome sequencing and annotation.</title>
        <authorList>
            <consortium name="The Broad Institute Genomics Platform"/>
            <consortium name="The Broad Institute Genome Sequencing Center for Infectious Disease"/>
            <person name="Wu L."/>
            <person name="Ma J."/>
        </authorList>
    </citation>
    <scope>NUCLEOTIDE SEQUENCE [LARGE SCALE GENOMIC DNA]</scope>
    <source>
        <strain evidence="11">CGMCC 1.16275</strain>
    </source>
</reference>
<dbReference type="Proteomes" id="UP001596456">
    <property type="component" value="Unassembled WGS sequence"/>
</dbReference>
<feature type="domain" description="Acyl-CoA dehydrogenase/oxidase C-terminal" evidence="7">
    <location>
        <begin position="233"/>
        <end position="396"/>
    </location>
</feature>
<comment type="caution">
    <text evidence="10">The sequence shown here is derived from an EMBL/GenBank/DDBJ whole genome shotgun (WGS) entry which is preliminary data.</text>
</comment>
<dbReference type="Gene3D" id="2.40.110.10">
    <property type="entry name" value="Butyryl-CoA Dehydrogenase, subunit A, domain 2"/>
    <property type="match status" value="1"/>
</dbReference>
<sequence>MPLDHAVDPEAFRQEVREFLRTELPPALVAAYRRSSAVVPDPEIGREWQRILNRRGWGAPHWPAAFGGTDWTPAQHYIFETECANADTPPVSPFGPRMIGPVLIKFGRPDQQQRFLPRILAAEDQWCQGYSEPGAGSDLASLKTRAVRDGDDYVVTGTKIWTSSAHVADWMFALVRTSDQGKPQEGISFLLIDMRSPGVSVRPILLIGGDHEVNQVFLDEVRVPVANRVGEENQGWTVAKYLLEHERGGGLAGVRFRRAVQRLRRLAAAEEAGGGRLTDDPAFHARLVQAELEALTLEAMEARLAAEAERTGRIGNGASPVMVKRGEVRQLVTELTVEAAGLYALPWGTPRGDTNEAPVGPDWAAPAAAAYLNARATTIFGGSAEVQREIIAKQILGL</sequence>
<dbReference type="InterPro" id="IPR013786">
    <property type="entry name" value="AcylCoA_DH/ox_N"/>
</dbReference>
<dbReference type="InterPro" id="IPR036250">
    <property type="entry name" value="AcylCo_DH-like_C"/>
</dbReference>
<dbReference type="InterPro" id="IPR009075">
    <property type="entry name" value="AcylCo_DH/oxidase_C"/>
</dbReference>
<evidence type="ECO:0000256" key="3">
    <source>
        <dbReference type="ARBA" id="ARBA00022630"/>
    </source>
</evidence>
<dbReference type="SUPFAM" id="SSF56645">
    <property type="entry name" value="Acyl-CoA dehydrogenase NM domain-like"/>
    <property type="match status" value="1"/>
</dbReference>
<gene>
    <name evidence="10" type="ORF">ACFQPS_04710</name>
</gene>
<protein>
    <submittedName>
        <fullName evidence="10">Acyl-CoA dehydrogenase family protein</fullName>
    </submittedName>
</protein>
<dbReference type="SUPFAM" id="SSF47203">
    <property type="entry name" value="Acyl-CoA dehydrogenase C-terminal domain-like"/>
    <property type="match status" value="1"/>
</dbReference>
<keyword evidence="3 6" id="KW-0285">Flavoprotein</keyword>
<evidence type="ECO:0000259" key="9">
    <source>
        <dbReference type="Pfam" id="PF02771"/>
    </source>
</evidence>
<organism evidence="10 11">
    <name type="scientific">Rhodocista pekingensis</name>
    <dbReference type="NCBI Taxonomy" id="201185"/>
    <lineage>
        <taxon>Bacteria</taxon>
        <taxon>Pseudomonadati</taxon>
        <taxon>Pseudomonadota</taxon>
        <taxon>Alphaproteobacteria</taxon>
        <taxon>Rhodospirillales</taxon>
        <taxon>Azospirillaceae</taxon>
        <taxon>Rhodocista</taxon>
    </lineage>
</organism>
<evidence type="ECO:0000256" key="1">
    <source>
        <dbReference type="ARBA" id="ARBA00001974"/>
    </source>
</evidence>
<dbReference type="PANTHER" id="PTHR43292:SF3">
    <property type="entry name" value="ACYL-COA DEHYDROGENASE FADE29"/>
    <property type="match status" value="1"/>
</dbReference>
<evidence type="ECO:0000259" key="7">
    <source>
        <dbReference type="Pfam" id="PF00441"/>
    </source>
</evidence>
<evidence type="ECO:0000256" key="6">
    <source>
        <dbReference type="RuleBase" id="RU362125"/>
    </source>
</evidence>
<dbReference type="Pfam" id="PF00441">
    <property type="entry name" value="Acyl-CoA_dh_1"/>
    <property type="match status" value="1"/>
</dbReference>
<comment type="cofactor">
    <cofactor evidence="1 6">
        <name>FAD</name>
        <dbReference type="ChEBI" id="CHEBI:57692"/>
    </cofactor>
</comment>
<comment type="similarity">
    <text evidence="2 6">Belongs to the acyl-CoA dehydrogenase family.</text>
</comment>
<dbReference type="PANTHER" id="PTHR43292">
    <property type="entry name" value="ACYL-COA DEHYDROGENASE"/>
    <property type="match status" value="1"/>
</dbReference>
<evidence type="ECO:0000256" key="5">
    <source>
        <dbReference type="ARBA" id="ARBA00023002"/>
    </source>
</evidence>
<evidence type="ECO:0000256" key="2">
    <source>
        <dbReference type="ARBA" id="ARBA00009347"/>
    </source>
</evidence>
<dbReference type="InterPro" id="IPR006091">
    <property type="entry name" value="Acyl-CoA_Oxase/DH_mid-dom"/>
</dbReference>
<name>A0ABW2KSQ4_9PROT</name>
<dbReference type="InterPro" id="IPR046373">
    <property type="entry name" value="Acyl-CoA_Oxase/DH_mid-dom_sf"/>
</dbReference>
<dbReference type="InterPro" id="IPR009100">
    <property type="entry name" value="AcylCoA_DH/oxidase_NM_dom_sf"/>
</dbReference>
<dbReference type="Gene3D" id="1.10.540.10">
    <property type="entry name" value="Acyl-CoA dehydrogenase/oxidase, N-terminal domain"/>
    <property type="match status" value="1"/>
</dbReference>
<evidence type="ECO:0000256" key="4">
    <source>
        <dbReference type="ARBA" id="ARBA00022827"/>
    </source>
</evidence>
<dbReference type="RefSeq" id="WP_377356865.1">
    <property type="nucleotide sequence ID" value="NZ_JBHTCM010000005.1"/>
</dbReference>
<keyword evidence="5 6" id="KW-0560">Oxidoreductase</keyword>
<feature type="domain" description="Acyl-CoA dehydrogenase/oxidase N-terminal" evidence="9">
    <location>
        <begin position="10"/>
        <end position="122"/>
    </location>
</feature>
<keyword evidence="11" id="KW-1185">Reference proteome</keyword>
<evidence type="ECO:0000313" key="10">
    <source>
        <dbReference type="EMBL" id="MFC7332453.1"/>
    </source>
</evidence>
<evidence type="ECO:0000259" key="8">
    <source>
        <dbReference type="Pfam" id="PF02770"/>
    </source>
</evidence>
<keyword evidence="4 6" id="KW-0274">FAD</keyword>